<protein>
    <recommendedName>
        <fullName evidence="4">DUF1576 domain-containing protein</fullName>
    </recommendedName>
</protein>
<feature type="transmembrane region" description="Helical" evidence="1">
    <location>
        <begin position="193"/>
        <end position="211"/>
    </location>
</feature>
<proteinExistence type="predicted"/>
<feature type="transmembrane region" description="Helical" evidence="1">
    <location>
        <begin position="130"/>
        <end position="153"/>
    </location>
</feature>
<dbReference type="HOGENOM" id="CLU_031185_0_0_0"/>
<feature type="transmembrane region" description="Helical" evidence="1">
    <location>
        <begin position="303"/>
        <end position="320"/>
    </location>
</feature>
<dbReference type="EMBL" id="CM001377">
    <property type="protein sequence ID" value="EHM10521.1"/>
    <property type="molecule type" value="Genomic_DNA"/>
</dbReference>
<organism evidence="2 3">
    <name type="scientific">Thermanaerovibrio velox DSM 12556</name>
    <dbReference type="NCBI Taxonomy" id="926567"/>
    <lineage>
        <taxon>Bacteria</taxon>
        <taxon>Thermotogati</taxon>
        <taxon>Synergistota</taxon>
        <taxon>Synergistia</taxon>
        <taxon>Synergistales</taxon>
        <taxon>Synergistaceae</taxon>
        <taxon>Thermanaerovibrio</taxon>
    </lineage>
</organism>
<dbReference type="Pfam" id="PF07613">
    <property type="entry name" value="DUF1576"/>
    <property type="match status" value="2"/>
</dbReference>
<feature type="transmembrane region" description="Helical" evidence="1">
    <location>
        <begin position="352"/>
        <end position="383"/>
    </location>
</feature>
<feature type="transmembrane region" description="Helical" evidence="1">
    <location>
        <begin position="231"/>
        <end position="251"/>
    </location>
</feature>
<gene>
    <name evidence="2" type="ORF">TheveDRAFT_1403</name>
</gene>
<keyword evidence="1" id="KW-0812">Transmembrane</keyword>
<dbReference type="Proteomes" id="UP000005730">
    <property type="component" value="Chromosome"/>
</dbReference>
<name>H0UP18_9BACT</name>
<dbReference type="eggNOG" id="ENOG502Z7MK">
    <property type="taxonomic scope" value="Bacteria"/>
</dbReference>
<feature type="transmembrane region" description="Helical" evidence="1">
    <location>
        <begin position="89"/>
        <end position="118"/>
    </location>
</feature>
<dbReference type="RefSeq" id="WP_006584015.1">
    <property type="nucleotide sequence ID" value="NZ_CM001377.1"/>
</dbReference>
<keyword evidence="1" id="KW-0472">Membrane</keyword>
<dbReference type="STRING" id="926567.TheveDRAFT_1403"/>
<evidence type="ECO:0008006" key="4">
    <source>
        <dbReference type="Google" id="ProtNLM"/>
    </source>
</evidence>
<evidence type="ECO:0000256" key="1">
    <source>
        <dbReference type="SAM" id="Phobius"/>
    </source>
</evidence>
<keyword evidence="1" id="KW-1133">Transmembrane helix</keyword>
<feature type="transmembrane region" description="Helical" evidence="1">
    <location>
        <begin position="272"/>
        <end position="297"/>
    </location>
</feature>
<accession>H0UP18</accession>
<feature type="transmembrane region" description="Helical" evidence="1">
    <location>
        <begin position="327"/>
        <end position="346"/>
    </location>
</feature>
<dbReference type="InterPro" id="IPR011470">
    <property type="entry name" value="DUF1576"/>
</dbReference>
<feature type="transmembrane region" description="Helical" evidence="1">
    <location>
        <begin position="12"/>
        <end position="33"/>
    </location>
</feature>
<feature type="transmembrane region" description="Helical" evidence="1">
    <location>
        <begin position="64"/>
        <end position="83"/>
    </location>
</feature>
<reference evidence="2 3" key="1">
    <citation type="submission" date="2011-10" db="EMBL/GenBank/DDBJ databases">
        <title>The Noncontiguous Finished genome of Thermanaerovibrio velox DSM 12556.</title>
        <authorList>
            <consortium name="US DOE Joint Genome Institute (JGI-PGF)"/>
            <person name="Lucas S."/>
            <person name="Copeland A."/>
            <person name="Lapidus A."/>
            <person name="Glavina del Rio T."/>
            <person name="Dalin E."/>
            <person name="Tice H."/>
            <person name="Bruce D."/>
            <person name="Goodwin L."/>
            <person name="Pitluck S."/>
            <person name="Peters L."/>
            <person name="Mikhailova N."/>
            <person name="Teshima H."/>
            <person name="Kyrpides N."/>
            <person name="Mavromatis K."/>
            <person name="Ivanova N."/>
            <person name="Markowitz V."/>
            <person name="Cheng J.-F."/>
            <person name="Hugenholtz P."/>
            <person name="Woyke T."/>
            <person name="Wu D."/>
            <person name="Spring S."/>
            <person name="Brambilla E.-M."/>
            <person name="Klenk H.-P."/>
            <person name="Eisen J.A."/>
        </authorList>
    </citation>
    <scope>NUCLEOTIDE SEQUENCE [LARGE SCALE GENOMIC DNA]</scope>
    <source>
        <strain evidence="2 3">DSM 12556</strain>
    </source>
</reference>
<dbReference type="AlphaFoldDB" id="H0UP18"/>
<sequence length="420" mass="43863">MEETRREFRRYGVISAFLWALILYGIFLCDGNVDELFAGLKRILFSTCTLITDYVLLGGPSAALVNAGMVGLSALGVCAAAQVRLTGPAIAAVFTVCGFGFFGKNMLNIWPIIIGVMLHSRFRGVPFKDHLLISLFGTSLAPLVSELAFGASLSPVGPWLGSVLMGLVGGIAAGFFLPPLAKHFLVVHQGYNLYNVGFTCGFLGLVALGLLRAIGVPLDGGFYWFNGGQDIFLVPMVLLFSSMIIGGLIITPDFMPGLKDLYSSSGRLVSDFVQYSGFGPSLINMGSLGLLGILYLKLTGGDLNGPTVGGMITLAGFGGFGKHLRNVVPVMVGTWLAAVVSVWPVTSPGATLAVLFSGCLAPMSGAFGVAAGIAAGFLHLIVVMTVGSIHGGLSLYNNGLSGGIVAAMLLPVLEALREED</sequence>
<evidence type="ECO:0000313" key="3">
    <source>
        <dbReference type="Proteomes" id="UP000005730"/>
    </source>
</evidence>
<feature type="transmembrane region" description="Helical" evidence="1">
    <location>
        <begin position="395"/>
        <end position="413"/>
    </location>
</feature>
<keyword evidence="3" id="KW-1185">Reference proteome</keyword>
<evidence type="ECO:0000313" key="2">
    <source>
        <dbReference type="EMBL" id="EHM10521.1"/>
    </source>
</evidence>
<feature type="transmembrane region" description="Helical" evidence="1">
    <location>
        <begin position="159"/>
        <end position="181"/>
    </location>
</feature>